<protein>
    <recommendedName>
        <fullName evidence="6">Glycosyl transferase</fullName>
    </recommendedName>
</protein>
<reference evidence="4 5" key="2">
    <citation type="submission" date="2014-10" db="EMBL/GenBank/DDBJ databases">
        <title>Paracoccus sanguinis sp. nov., isolated from clinical specimens of New York State patients.</title>
        <authorList>
            <person name="Mingle L.A."/>
            <person name="Cole J.A."/>
            <person name="Lapierre P."/>
            <person name="Musser K.A."/>
        </authorList>
    </citation>
    <scope>NUCLEOTIDE SEQUENCE [LARGE SCALE GENOMIC DNA]</scope>
    <source>
        <strain evidence="4 5">HAMBI 3106</strain>
    </source>
</reference>
<dbReference type="SUPFAM" id="SSF53448">
    <property type="entry name" value="Nucleotide-diphospho-sugar transferases"/>
    <property type="match status" value="1"/>
</dbReference>
<dbReference type="CDD" id="cd04194">
    <property type="entry name" value="GT8_A4GalT_like"/>
    <property type="match status" value="1"/>
</dbReference>
<gene>
    <name evidence="4" type="ORF">IC63_09820</name>
</gene>
<name>A0A099F9U5_9RHOB</name>
<keyword evidence="5" id="KW-1185">Reference proteome</keyword>
<keyword evidence="3" id="KW-0479">Metal-binding</keyword>
<dbReference type="InterPro" id="IPR029044">
    <property type="entry name" value="Nucleotide-diphossugar_trans"/>
</dbReference>
<dbReference type="EMBL" id="JRKS01000028">
    <property type="protein sequence ID" value="KGJ06971.1"/>
    <property type="molecule type" value="Genomic_DNA"/>
</dbReference>
<dbReference type="Pfam" id="PF01501">
    <property type="entry name" value="Glyco_transf_8"/>
    <property type="match status" value="1"/>
</dbReference>
<evidence type="ECO:0000256" key="1">
    <source>
        <dbReference type="ARBA" id="ARBA00022676"/>
    </source>
</evidence>
<comment type="caution">
    <text evidence="4">The sequence shown here is derived from an EMBL/GenBank/DDBJ whole genome shotgun (WGS) entry which is preliminary data.</text>
</comment>
<evidence type="ECO:0000313" key="4">
    <source>
        <dbReference type="EMBL" id="KGJ06971.1"/>
    </source>
</evidence>
<dbReference type="Gene3D" id="3.90.550.10">
    <property type="entry name" value="Spore Coat Polysaccharide Biosynthesis Protein SpsA, Chain A"/>
    <property type="match status" value="1"/>
</dbReference>
<proteinExistence type="predicted"/>
<evidence type="ECO:0000313" key="5">
    <source>
        <dbReference type="Proteomes" id="UP000029917"/>
    </source>
</evidence>
<reference evidence="4 5" key="1">
    <citation type="submission" date="2014-09" db="EMBL/GenBank/DDBJ databases">
        <authorList>
            <person name="McGinnis J.M."/>
            <person name="Wolfgang W.J."/>
        </authorList>
    </citation>
    <scope>NUCLEOTIDE SEQUENCE [LARGE SCALE GENOMIC DNA]</scope>
    <source>
        <strain evidence="4 5">HAMBI 3106</strain>
    </source>
</reference>
<dbReference type="RefSeq" id="WP_036719535.1">
    <property type="nucleotide sequence ID" value="NZ_JRKS01000028.1"/>
</dbReference>
<keyword evidence="1" id="KW-0328">Glycosyltransferase</keyword>
<evidence type="ECO:0000256" key="2">
    <source>
        <dbReference type="ARBA" id="ARBA00022679"/>
    </source>
</evidence>
<dbReference type="Proteomes" id="UP000029917">
    <property type="component" value="Unassembled WGS sequence"/>
</dbReference>
<dbReference type="GO" id="GO:0046872">
    <property type="term" value="F:metal ion binding"/>
    <property type="evidence" value="ECO:0007669"/>
    <property type="project" value="UniProtKB-KW"/>
</dbReference>
<evidence type="ECO:0000256" key="3">
    <source>
        <dbReference type="ARBA" id="ARBA00022723"/>
    </source>
</evidence>
<dbReference type="PANTHER" id="PTHR13778:SF47">
    <property type="entry name" value="LIPOPOLYSACCHARIDE 1,3-GALACTOSYLTRANSFERASE"/>
    <property type="match status" value="1"/>
</dbReference>
<evidence type="ECO:0008006" key="6">
    <source>
        <dbReference type="Google" id="ProtNLM"/>
    </source>
</evidence>
<dbReference type="GO" id="GO:0016757">
    <property type="term" value="F:glycosyltransferase activity"/>
    <property type="evidence" value="ECO:0007669"/>
    <property type="project" value="UniProtKB-KW"/>
</dbReference>
<dbReference type="InterPro" id="IPR050748">
    <property type="entry name" value="Glycosyltrans_8_dom-fam"/>
</dbReference>
<organism evidence="4 5">
    <name type="scientific">Paracoccus sphaerophysae</name>
    <dbReference type="NCBI Taxonomy" id="690417"/>
    <lineage>
        <taxon>Bacteria</taxon>
        <taxon>Pseudomonadati</taxon>
        <taxon>Pseudomonadota</taxon>
        <taxon>Alphaproteobacteria</taxon>
        <taxon>Rhodobacterales</taxon>
        <taxon>Paracoccaceae</taxon>
        <taxon>Paracoccus</taxon>
    </lineage>
</organism>
<sequence length="320" mass="34394">MSLHLVTGSDDNYVPGVLVLIASAAFHTPGLSATVLDNGISPANRARIDALGPRLGITLRRIEIDPDAFAALPVRRGHLTRSTYLRLLIPDLLPEADRVVYMDCDMVVTADLAPLATLDLGRAVVAAVPDPAPAAPELASTRIARGDYVNAGLLVMNLAVWRAEDIVGRCRALLTDPARPLLSEDQSALNIAAAGRILPLPSRFNVYADPAAYPDATAWPQDPAVIHHVVGLKPWIAAGVELGGIWDWHAARIGDLMPPRGPVKARQRLSALNRQRKLLAGLAAGRGKYRARWQVRAAMRRFAASYLARRSRAPGTGRVG</sequence>
<dbReference type="InterPro" id="IPR002495">
    <property type="entry name" value="Glyco_trans_8"/>
</dbReference>
<keyword evidence="2" id="KW-0808">Transferase</keyword>
<dbReference type="PANTHER" id="PTHR13778">
    <property type="entry name" value="GLYCOSYLTRANSFERASE 8 DOMAIN-CONTAINING PROTEIN"/>
    <property type="match status" value="1"/>
</dbReference>
<accession>A0A099F9U5</accession>
<dbReference type="AlphaFoldDB" id="A0A099F9U5"/>
<dbReference type="STRING" id="690417.IC63_09820"/>